<dbReference type="Proteomes" id="UP000836402">
    <property type="component" value="Unassembled WGS sequence"/>
</dbReference>
<dbReference type="SMART" id="SM00151">
    <property type="entry name" value="SWIB"/>
    <property type="match status" value="1"/>
</dbReference>
<keyword evidence="7" id="KW-1185">Reference proteome</keyword>
<dbReference type="PANTHER" id="PTHR13844">
    <property type="entry name" value="SWI/SNF-RELATED MATRIX-ASSOCIATED ACTIN-DEPENDENT REGULATOR OF CHROMATIN SUBFAMILY D"/>
    <property type="match status" value="1"/>
</dbReference>
<dbReference type="PROSITE" id="PS51925">
    <property type="entry name" value="SWIB_MDM2"/>
    <property type="match status" value="1"/>
</dbReference>
<feature type="domain" description="DEK-C" evidence="3">
    <location>
        <begin position="23"/>
        <end position="96"/>
    </location>
</feature>
<dbReference type="Pfam" id="PF08766">
    <property type="entry name" value="DEK_C"/>
    <property type="match status" value="1"/>
</dbReference>
<feature type="compositionally biased region" description="Low complexity" evidence="1">
    <location>
        <begin position="176"/>
        <end position="185"/>
    </location>
</feature>
<feature type="compositionally biased region" description="Acidic residues" evidence="1">
    <location>
        <begin position="221"/>
        <end position="235"/>
    </location>
</feature>
<evidence type="ECO:0000259" key="2">
    <source>
        <dbReference type="PROSITE" id="PS51925"/>
    </source>
</evidence>
<evidence type="ECO:0000313" key="7">
    <source>
        <dbReference type="Proteomes" id="UP000836402"/>
    </source>
</evidence>
<dbReference type="InterPro" id="IPR019835">
    <property type="entry name" value="SWIB_domain"/>
</dbReference>
<reference evidence="5" key="2">
    <citation type="journal article" date="2019" name="IMA Fungus">
        <title>Genome sequencing and comparison of five Tilletia species to identify candidate genes for the detection of regulated species infecting wheat.</title>
        <authorList>
            <person name="Nguyen H.D.T."/>
            <person name="Sultana T."/>
            <person name="Kesanakurti P."/>
            <person name="Hambleton S."/>
        </authorList>
    </citation>
    <scope>NUCLEOTIDE SEQUENCE</scope>
    <source>
        <strain evidence="5">DAOMC 238032</strain>
    </source>
</reference>
<accession>A0A177ULV5</accession>
<feature type="domain" description="DM2" evidence="2">
    <location>
        <begin position="266"/>
        <end position="343"/>
    </location>
</feature>
<feature type="region of interest" description="Disordered" evidence="1">
    <location>
        <begin position="1"/>
        <end position="23"/>
    </location>
</feature>
<evidence type="ECO:0000259" key="3">
    <source>
        <dbReference type="PROSITE" id="PS51998"/>
    </source>
</evidence>
<reference evidence="5" key="1">
    <citation type="submission" date="2016-04" db="EMBL/GenBank/DDBJ databases">
        <authorList>
            <person name="Nguyen H.D."/>
            <person name="Kesanakurti P."/>
            <person name="Cullis J."/>
            <person name="Levesque C.A."/>
            <person name="Hambleton S."/>
        </authorList>
    </citation>
    <scope>NUCLEOTIDE SEQUENCE</scope>
    <source>
        <strain evidence="5">DAOMC 238032</strain>
    </source>
</reference>
<dbReference type="Proteomes" id="UP000077671">
    <property type="component" value="Unassembled WGS sequence"/>
</dbReference>
<evidence type="ECO:0000313" key="4">
    <source>
        <dbReference type="EMBL" id="CAD6925638.1"/>
    </source>
</evidence>
<feature type="compositionally biased region" description="Low complexity" evidence="1">
    <location>
        <begin position="57"/>
        <end position="71"/>
    </location>
</feature>
<dbReference type="InterPro" id="IPR003121">
    <property type="entry name" value="SWIB_MDM2_domain"/>
</dbReference>
<dbReference type="SUPFAM" id="SSF47592">
    <property type="entry name" value="SWIB/MDM2 domain"/>
    <property type="match status" value="1"/>
</dbReference>
<evidence type="ECO:0000313" key="6">
    <source>
        <dbReference type="Proteomes" id="UP000077671"/>
    </source>
</evidence>
<comment type="caution">
    <text evidence="5">The sequence shown here is derived from an EMBL/GenBank/DDBJ whole genome shotgun (WGS) entry which is preliminary data.</text>
</comment>
<dbReference type="PROSITE" id="PS51998">
    <property type="entry name" value="DEK_C"/>
    <property type="match status" value="1"/>
</dbReference>
<reference evidence="4" key="3">
    <citation type="submission" date="2020-10" db="EMBL/GenBank/DDBJ databases">
        <authorList>
            <person name="Sedaghatjoo S."/>
        </authorList>
    </citation>
    <scope>NUCLEOTIDE SEQUENCE</scope>
    <source>
        <strain evidence="4">AZH3</strain>
    </source>
</reference>
<gene>
    <name evidence="5" type="ORF">A4X03_0g7613</name>
    <name evidence="4" type="ORF">JKIAZH3_G9101</name>
</gene>
<protein>
    <submittedName>
        <fullName evidence="5">Uncharacterized protein</fullName>
    </submittedName>
</protein>
<dbReference type="InterPro" id="IPR036885">
    <property type="entry name" value="SWIB_MDM2_dom_sf"/>
</dbReference>
<dbReference type="CDD" id="cd10567">
    <property type="entry name" value="SWIB-MDM2_like"/>
    <property type="match status" value="1"/>
</dbReference>
<evidence type="ECO:0000313" key="5">
    <source>
        <dbReference type="EMBL" id="KAE8244175.1"/>
    </source>
</evidence>
<feature type="compositionally biased region" description="Low complexity" evidence="1">
    <location>
        <begin position="1"/>
        <end position="17"/>
    </location>
</feature>
<dbReference type="EMBL" id="LWDD02001877">
    <property type="protein sequence ID" value="KAE8244175.1"/>
    <property type="molecule type" value="Genomic_DNA"/>
</dbReference>
<name>A0A177ULV5_9BASI</name>
<dbReference type="Gene3D" id="1.10.245.10">
    <property type="entry name" value="SWIB/MDM2 domain"/>
    <property type="match status" value="1"/>
</dbReference>
<dbReference type="AlphaFoldDB" id="A0A177ULV5"/>
<dbReference type="EMBL" id="CAJHJG010003024">
    <property type="protein sequence ID" value="CAD6925638.1"/>
    <property type="molecule type" value="Genomic_DNA"/>
</dbReference>
<organism evidence="5 6">
    <name type="scientific">Tilletia caries</name>
    <name type="common">wheat bunt fungus</name>
    <dbReference type="NCBI Taxonomy" id="13290"/>
    <lineage>
        <taxon>Eukaryota</taxon>
        <taxon>Fungi</taxon>
        <taxon>Dikarya</taxon>
        <taxon>Basidiomycota</taxon>
        <taxon>Ustilaginomycotina</taxon>
        <taxon>Exobasidiomycetes</taxon>
        <taxon>Tilletiales</taxon>
        <taxon>Tilletiaceae</taxon>
        <taxon>Tilletia</taxon>
    </lineage>
</organism>
<sequence length="348" mass="36140">MGNAPSSPAGPGGPSSSQATLSGNEEILLRSAIRRILESADLSSVSAKKVREELISLQSQQSSNGGSSSTGPIVPPSLDILSHKKQINALVKVCFEEVSAQKEQETAAAAALAAVSAGGHQSRATASPSSRWNGSAAAAPRSTFAAGGIALPGIGAAPPSAPPPTTTAASRKKKPASSASSSSVAVKKRKREEDGIEATASAIPPSFASSPAASSVPSGYGDEDIEAELAELEDDTVPRGRAAKRSKAAANKAGAKVKREPNPNNPFNRPMVLSASMAEICGQDELSRPQVVKQLWAYIKGNNLQNPTNKRQILCDEKLQTLFGKNMVDSFEMAKLIGKHIKKKEDIL</sequence>
<dbReference type="Pfam" id="PF02201">
    <property type="entry name" value="SWIB"/>
    <property type="match status" value="1"/>
</dbReference>
<dbReference type="InterPro" id="IPR014876">
    <property type="entry name" value="DEK_C"/>
</dbReference>
<feature type="compositionally biased region" description="Low complexity" evidence="1">
    <location>
        <begin position="198"/>
        <end position="218"/>
    </location>
</feature>
<feature type="region of interest" description="Disordered" evidence="1">
    <location>
        <begin position="155"/>
        <end position="266"/>
    </location>
</feature>
<feature type="region of interest" description="Disordered" evidence="1">
    <location>
        <begin position="57"/>
        <end position="76"/>
    </location>
</feature>
<evidence type="ECO:0000256" key="1">
    <source>
        <dbReference type="SAM" id="MobiDB-lite"/>
    </source>
</evidence>
<proteinExistence type="predicted"/>